<keyword evidence="2" id="KW-1185">Reference proteome</keyword>
<evidence type="ECO:0008006" key="3">
    <source>
        <dbReference type="Google" id="ProtNLM"/>
    </source>
</evidence>
<proteinExistence type="predicted"/>
<evidence type="ECO:0000313" key="1">
    <source>
        <dbReference type="EMBL" id="KAF2031789.1"/>
    </source>
</evidence>
<dbReference type="Proteomes" id="UP000799777">
    <property type="component" value="Unassembled WGS sequence"/>
</dbReference>
<organism evidence="1 2">
    <name type="scientific">Setomelanomma holmii</name>
    <dbReference type="NCBI Taxonomy" id="210430"/>
    <lineage>
        <taxon>Eukaryota</taxon>
        <taxon>Fungi</taxon>
        <taxon>Dikarya</taxon>
        <taxon>Ascomycota</taxon>
        <taxon>Pezizomycotina</taxon>
        <taxon>Dothideomycetes</taxon>
        <taxon>Pleosporomycetidae</taxon>
        <taxon>Pleosporales</taxon>
        <taxon>Pleosporineae</taxon>
        <taxon>Phaeosphaeriaceae</taxon>
        <taxon>Setomelanomma</taxon>
    </lineage>
</organism>
<sequence length="390" mass="43364">MQPTKIPHPVALCRAETNTFLNQAAALEEGVKVQDTPTFDPEEHLTFKEPSSIIMMKDIGYAEDVGVSPVAVTNPFQLFSPEAIKIMRSEIDKYEVRAGHTFASNIAAAQLRGYARNHAPFTYAAWNHPRTIAIISKLAGVDLVPWGDYEIAHINLSATKTEEQAKAELAVLHPRKSSVHSDEGIDVSHPEDDKPIVGWHTDSYPFVCVLMLSDCTNMVGGETALRTATGEVIRVRGPQEGCAVILQGRYITHQALRALGAKERITAVTSWRPRSPFVKDDSVLRTVRPVSDLKELYNNFADYRLEIMEHRIRQAREQLRARREAGEKFDTQGHKAFLQESIDFLSHTNNELVVEDEVQTGFIEEIDVPNVLVGEPVDTRQSGASAGADD</sequence>
<dbReference type="OrthoDB" id="10256055at2759"/>
<protein>
    <recommendedName>
        <fullName evidence="3">Fe2OG dioxygenase domain-containing protein</fullName>
    </recommendedName>
</protein>
<accession>A0A9P4HCL2</accession>
<gene>
    <name evidence="1" type="ORF">EK21DRAFT_62518</name>
</gene>
<evidence type="ECO:0000313" key="2">
    <source>
        <dbReference type="Proteomes" id="UP000799777"/>
    </source>
</evidence>
<reference evidence="1" key="1">
    <citation type="journal article" date="2020" name="Stud. Mycol.">
        <title>101 Dothideomycetes genomes: a test case for predicting lifestyles and emergence of pathogens.</title>
        <authorList>
            <person name="Haridas S."/>
            <person name="Albert R."/>
            <person name="Binder M."/>
            <person name="Bloem J."/>
            <person name="Labutti K."/>
            <person name="Salamov A."/>
            <person name="Andreopoulos B."/>
            <person name="Baker S."/>
            <person name="Barry K."/>
            <person name="Bills G."/>
            <person name="Bluhm B."/>
            <person name="Cannon C."/>
            <person name="Castanera R."/>
            <person name="Culley D."/>
            <person name="Daum C."/>
            <person name="Ezra D."/>
            <person name="Gonzalez J."/>
            <person name="Henrissat B."/>
            <person name="Kuo A."/>
            <person name="Liang C."/>
            <person name="Lipzen A."/>
            <person name="Lutzoni F."/>
            <person name="Magnuson J."/>
            <person name="Mondo S."/>
            <person name="Nolan M."/>
            <person name="Ohm R."/>
            <person name="Pangilinan J."/>
            <person name="Park H.-J."/>
            <person name="Ramirez L."/>
            <person name="Alfaro M."/>
            <person name="Sun H."/>
            <person name="Tritt A."/>
            <person name="Yoshinaga Y."/>
            <person name="Zwiers L.-H."/>
            <person name="Turgeon B."/>
            <person name="Goodwin S."/>
            <person name="Spatafora J."/>
            <person name="Crous P."/>
            <person name="Grigoriev I."/>
        </authorList>
    </citation>
    <scope>NUCLEOTIDE SEQUENCE</scope>
    <source>
        <strain evidence="1">CBS 110217</strain>
    </source>
</reference>
<dbReference type="EMBL" id="ML978178">
    <property type="protein sequence ID" value="KAF2031789.1"/>
    <property type="molecule type" value="Genomic_DNA"/>
</dbReference>
<name>A0A9P4HCL2_9PLEO</name>
<dbReference type="PANTHER" id="PTHR41677:SF1">
    <property type="entry name" value="FE2OG DIOXYGENASE DOMAIN-CONTAINING PROTEIN"/>
    <property type="match status" value="1"/>
</dbReference>
<dbReference type="PANTHER" id="PTHR41677">
    <property type="entry name" value="YALI0B19030P"/>
    <property type="match status" value="1"/>
</dbReference>
<comment type="caution">
    <text evidence="1">The sequence shown here is derived from an EMBL/GenBank/DDBJ whole genome shotgun (WGS) entry which is preliminary data.</text>
</comment>
<dbReference type="AlphaFoldDB" id="A0A9P4HCL2"/>